<evidence type="ECO:0000256" key="15">
    <source>
        <dbReference type="ARBA" id="ARBA00040883"/>
    </source>
</evidence>
<dbReference type="EC" id="2.7.1.33" evidence="6 16"/>
<keyword evidence="9 16" id="KW-0547">Nucleotide-binding</keyword>
<accession>A0A926D6R5</accession>
<evidence type="ECO:0000256" key="13">
    <source>
        <dbReference type="ARBA" id="ARBA00022993"/>
    </source>
</evidence>
<sequence length="261" mass="28167">MFLAVDAGNTNIKIGVYEGVRLIKSWRMETDWNKTSDEYGLAAVEFFRFLGLRPKDVDGAILSSVVPSLNYTLERMIKTFFEVEPLVVGPGIKTGINILYDSPRAVGADRICNAVAAYEVYGGPCITIDFGTATTFGAVSGKGDFMGGTICPGIKVALEALHEHAARLPKVELIKPPGVLCKNTISGMQAGIVYGYIGQVDYIVGRMKTEMKQDGVKVIATGGMAKLIASESKVIDHVDKLLTLKGLQILYRRNVEGGVLS</sequence>
<keyword evidence="8 16" id="KW-0808">Transferase</keyword>
<dbReference type="Gene3D" id="3.30.420.40">
    <property type="match status" value="2"/>
</dbReference>
<comment type="pathway">
    <text evidence="4 16">Cofactor biosynthesis; coenzyme A biosynthesis; CoA from (R)-pantothenate: step 1/5.</text>
</comment>
<keyword evidence="7 16" id="KW-0963">Cytoplasm</keyword>
<evidence type="ECO:0000256" key="1">
    <source>
        <dbReference type="ARBA" id="ARBA00001206"/>
    </source>
</evidence>
<evidence type="ECO:0000313" key="18">
    <source>
        <dbReference type="Proteomes" id="UP000623172"/>
    </source>
</evidence>
<feature type="binding site" evidence="16">
    <location>
        <begin position="107"/>
        <end position="110"/>
    </location>
    <ligand>
        <name>substrate</name>
    </ligand>
</feature>
<evidence type="ECO:0000256" key="3">
    <source>
        <dbReference type="ARBA" id="ARBA00004496"/>
    </source>
</evidence>
<evidence type="ECO:0000256" key="14">
    <source>
        <dbReference type="ARBA" id="ARBA00038036"/>
    </source>
</evidence>
<evidence type="ECO:0000256" key="9">
    <source>
        <dbReference type="ARBA" id="ARBA00022741"/>
    </source>
</evidence>
<feature type="binding site" evidence="16">
    <location>
        <position position="184"/>
    </location>
    <ligand>
        <name>substrate</name>
    </ligand>
</feature>
<comment type="similarity">
    <text evidence="14 16">Belongs to the type III pantothenate kinase family.</text>
</comment>
<evidence type="ECO:0000256" key="2">
    <source>
        <dbReference type="ARBA" id="ARBA00001958"/>
    </source>
</evidence>
<keyword evidence="10 16" id="KW-0418">Kinase</keyword>
<name>A0A926D6R5_9FIRM</name>
<comment type="subcellular location">
    <subcellularLocation>
        <location evidence="3 16">Cytoplasm</location>
    </subcellularLocation>
</comment>
<feature type="binding site" evidence="16">
    <location>
        <position position="100"/>
    </location>
    <ligand>
        <name>substrate</name>
    </ligand>
</feature>
<dbReference type="Proteomes" id="UP000623172">
    <property type="component" value="Unassembled WGS sequence"/>
</dbReference>
<dbReference type="NCBIfam" id="NF009855">
    <property type="entry name" value="PRK13321.1"/>
    <property type="match status" value="1"/>
</dbReference>
<comment type="catalytic activity">
    <reaction evidence="1 16">
        <text>(R)-pantothenate + ATP = (R)-4'-phosphopantothenate + ADP + H(+)</text>
        <dbReference type="Rhea" id="RHEA:16373"/>
        <dbReference type="ChEBI" id="CHEBI:10986"/>
        <dbReference type="ChEBI" id="CHEBI:15378"/>
        <dbReference type="ChEBI" id="CHEBI:29032"/>
        <dbReference type="ChEBI" id="CHEBI:30616"/>
        <dbReference type="ChEBI" id="CHEBI:456216"/>
        <dbReference type="EC" id="2.7.1.33"/>
    </reaction>
</comment>
<organism evidence="17 18">
    <name type="scientific">Gehongia tenuis</name>
    <dbReference type="NCBI Taxonomy" id="2763655"/>
    <lineage>
        <taxon>Bacteria</taxon>
        <taxon>Bacillati</taxon>
        <taxon>Bacillota</taxon>
        <taxon>Clostridia</taxon>
        <taxon>Christensenellales</taxon>
        <taxon>Christensenellaceae</taxon>
        <taxon>Gehongia</taxon>
    </lineage>
</organism>
<protein>
    <recommendedName>
        <fullName evidence="15 16">Type III pantothenate kinase</fullName>
        <ecNumber evidence="6 16">2.7.1.33</ecNumber>
    </recommendedName>
    <alternativeName>
        <fullName evidence="16">PanK-III</fullName>
    </alternativeName>
    <alternativeName>
        <fullName evidence="16">Pantothenic acid kinase</fullName>
    </alternativeName>
</protein>
<evidence type="ECO:0000256" key="12">
    <source>
        <dbReference type="ARBA" id="ARBA00022958"/>
    </source>
</evidence>
<dbReference type="SUPFAM" id="SSF53067">
    <property type="entry name" value="Actin-like ATPase domain"/>
    <property type="match status" value="2"/>
</dbReference>
<dbReference type="PANTHER" id="PTHR34265">
    <property type="entry name" value="TYPE III PANTOTHENATE KINASE"/>
    <property type="match status" value="1"/>
</dbReference>
<comment type="cofactor">
    <cofactor evidence="16">
        <name>NH4(+)</name>
        <dbReference type="ChEBI" id="CHEBI:28938"/>
    </cofactor>
    <cofactor evidence="16">
        <name>K(+)</name>
        <dbReference type="ChEBI" id="CHEBI:29103"/>
    </cofactor>
    <text evidence="16">A monovalent cation. Ammonium or potassium.</text>
</comment>
<evidence type="ECO:0000256" key="6">
    <source>
        <dbReference type="ARBA" id="ARBA00012102"/>
    </source>
</evidence>
<comment type="caution">
    <text evidence="17">The sequence shown here is derived from an EMBL/GenBank/DDBJ whole genome shotgun (WGS) entry which is preliminary data.</text>
</comment>
<dbReference type="EMBL" id="JACRSR010000007">
    <property type="protein sequence ID" value="MBC8532377.1"/>
    <property type="molecule type" value="Genomic_DNA"/>
</dbReference>
<evidence type="ECO:0000256" key="16">
    <source>
        <dbReference type="HAMAP-Rule" id="MF_01274"/>
    </source>
</evidence>
<feature type="binding site" evidence="16">
    <location>
        <begin position="6"/>
        <end position="13"/>
    </location>
    <ligand>
        <name>ATP</name>
        <dbReference type="ChEBI" id="CHEBI:30616"/>
    </ligand>
</feature>
<dbReference type="GO" id="GO:0004594">
    <property type="term" value="F:pantothenate kinase activity"/>
    <property type="evidence" value="ECO:0007669"/>
    <property type="project" value="UniProtKB-UniRule"/>
</dbReference>
<keyword evidence="12 16" id="KW-0630">Potassium</keyword>
<dbReference type="GO" id="GO:0046872">
    <property type="term" value="F:metal ion binding"/>
    <property type="evidence" value="ECO:0007669"/>
    <property type="project" value="UniProtKB-KW"/>
</dbReference>
<dbReference type="NCBIfam" id="NF009847">
    <property type="entry name" value="PRK13318.1-5"/>
    <property type="match status" value="1"/>
</dbReference>
<dbReference type="PANTHER" id="PTHR34265:SF1">
    <property type="entry name" value="TYPE III PANTOTHENATE KINASE"/>
    <property type="match status" value="1"/>
</dbReference>
<reference evidence="17" key="1">
    <citation type="submission" date="2020-08" db="EMBL/GenBank/DDBJ databases">
        <title>Genome public.</title>
        <authorList>
            <person name="Liu C."/>
            <person name="Sun Q."/>
        </authorList>
    </citation>
    <scope>NUCLEOTIDE SEQUENCE</scope>
    <source>
        <strain evidence="17">NSJ-53</strain>
    </source>
</reference>
<keyword evidence="18" id="KW-1185">Reference proteome</keyword>
<evidence type="ECO:0000256" key="10">
    <source>
        <dbReference type="ARBA" id="ARBA00022777"/>
    </source>
</evidence>
<dbReference type="AlphaFoldDB" id="A0A926D6R5"/>
<dbReference type="InterPro" id="IPR004619">
    <property type="entry name" value="Type_III_PanK"/>
</dbReference>
<evidence type="ECO:0000256" key="4">
    <source>
        <dbReference type="ARBA" id="ARBA00005225"/>
    </source>
</evidence>
<dbReference type="NCBIfam" id="TIGR00671">
    <property type="entry name" value="baf"/>
    <property type="match status" value="1"/>
</dbReference>
<comment type="subunit">
    <text evidence="5 16">Homodimer.</text>
</comment>
<comment type="cofactor">
    <cofactor evidence="2">
        <name>K(+)</name>
        <dbReference type="ChEBI" id="CHEBI:29103"/>
    </cofactor>
</comment>
<keyword evidence="16" id="KW-0479">Metal-binding</keyword>
<comment type="function">
    <text evidence="16">Catalyzes the phosphorylation of pantothenate (Pan), the first step in CoA biosynthesis.</text>
</comment>
<dbReference type="GO" id="GO:0015937">
    <property type="term" value="P:coenzyme A biosynthetic process"/>
    <property type="evidence" value="ECO:0007669"/>
    <property type="project" value="UniProtKB-UniRule"/>
</dbReference>
<feature type="binding site" evidence="16">
    <location>
        <position position="129"/>
    </location>
    <ligand>
        <name>K(+)</name>
        <dbReference type="ChEBI" id="CHEBI:29103"/>
    </ligand>
</feature>
<gene>
    <name evidence="16" type="primary">coaX</name>
    <name evidence="17" type="ORF">H8696_11055</name>
</gene>
<feature type="binding site" evidence="16">
    <location>
        <position position="132"/>
    </location>
    <ligand>
        <name>ATP</name>
        <dbReference type="ChEBI" id="CHEBI:30616"/>
    </ligand>
</feature>
<dbReference type="GO" id="GO:0005737">
    <property type="term" value="C:cytoplasm"/>
    <property type="evidence" value="ECO:0007669"/>
    <property type="project" value="UniProtKB-SubCell"/>
</dbReference>
<keyword evidence="13 16" id="KW-0173">Coenzyme A biosynthesis</keyword>
<keyword evidence="11 16" id="KW-0067">ATP-binding</keyword>
<dbReference type="NCBIfam" id="NF009848">
    <property type="entry name" value="PRK13318.1-6"/>
    <property type="match status" value="1"/>
</dbReference>
<feature type="active site" description="Proton acceptor" evidence="16">
    <location>
        <position position="109"/>
    </location>
</feature>
<evidence type="ECO:0000256" key="11">
    <source>
        <dbReference type="ARBA" id="ARBA00022840"/>
    </source>
</evidence>
<dbReference type="RefSeq" id="WP_249317504.1">
    <property type="nucleotide sequence ID" value="NZ_JACRSR010000007.1"/>
</dbReference>
<dbReference type="Pfam" id="PF03309">
    <property type="entry name" value="Pan_kinase"/>
    <property type="match status" value="1"/>
</dbReference>
<dbReference type="GO" id="GO:0005524">
    <property type="term" value="F:ATP binding"/>
    <property type="evidence" value="ECO:0007669"/>
    <property type="project" value="UniProtKB-UniRule"/>
</dbReference>
<proteinExistence type="inferred from homology"/>
<dbReference type="HAMAP" id="MF_01274">
    <property type="entry name" value="Pantothen_kinase_3"/>
    <property type="match status" value="1"/>
</dbReference>
<evidence type="ECO:0000256" key="8">
    <source>
        <dbReference type="ARBA" id="ARBA00022679"/>
    </source>
</evidence>
<evidence type="ECO:0000313" key="17">
    <source>
        <dbReference type="EMBL" id="MBC8532377.1"/>
    </source>
</evidence>
<evidence type="ECO:0000256" key="5">
    <source>
        <dbReference type="ARBA" id="ARBA00011738"/>
    </source>
</evidence>
<evidence type="ECO:0000256" key="7">
    <source>
        <dbReference type="ARBA" id="ARBA00022490"/>
    </source>
</evidence>
<dbReference type="CDD" id="cd24015">
    <property type="entry name" value="ASKHA_NBD_PanK-III"/>
    <property type="match status" value="1"/>
</dbReference>
<dbReference type="InterPro" id="IPR043129">
    <property type="entry name" value="ATPase_NBD"/>
</dbReference>